<dbReference type="Gene3D" id="1.10.10.10">
    <property type="entry name" value="Winged helix-like DNA-binding domain superfamily/Winged helix DNA-binding domain"/>
    <property type="match status" value="1"/>
</dbReference>
<dbReference type="InterPro" id="IPR007627">
    <property type="entry name" value="RNA_pol_sigma70_r2"/>
</dbReference>
<keyword evidence="2" id="KW-0805">Transcription regulation</keyword>
<keyword evidence="4" id="KW-0238">DNA-binding</keyword>
<evidence type="ECO:0000256" key="3">
    <source>
        <dbReference type="ARBA" id="ARBA00023082"/>
    </source>
</evidence>
<dbReference type="NCBIfam" id="TIGR02937">
    <property type="entry name" value="sigma70-ECF"/>
    <property type="match status" value="1"/>
</dbReference>
<feature type="domain" description="RNA polymerase sigma-70 region 2" evidence="6">
    <location>
        <begin position="7"/>
        <end position="73"/>
    </location>
</feature>
<accession>A0A7Y8XYW1</accession>
<dbReference type="Gene3D" id="1.10.1740.10">
    <property type="match status" value="1"/>
</dbReference>
<dbReference type="InterPro" id="IPR014284">
    <property type="entry name" value="RNA_pol_sigma-70_dom"/>
</dbReference>
<evidence type="ECO:0000313" key="8">
    <source>
        <dbReference type="EMBL" id="NYA69489.1"/>
    </source>
</evidence>
<evidence type="ECO:0000313" key="9">
    <source>
        <dbReference type="Proteomes" id="UP000535020"/>
    </source>
</evidence>
<dbReference type="GO" id="GO:0003677">
    <property type="term" value="F:DNA binding"/>
    <property type="evidence" value="ECO:0007669"/>
    <property type="project" value="UniProtKB-KW"/>
</dbReference>
<evidence type="ECO:0000259" key="6">
    <source>
        <dbReference type="Pfam" id="PF04542"/>
    </source>
</evidence>
<dbReference type="AlphaFoldDB" id="A0A7Y8XYW1"/>
<keyword evidence="3" id="KW-0731">Sigma factor</keyword>
<dbReference type="InterPro" id="IPR036388">
    <property type="entry name" value="WH-like_DNA-bd_sf"/>
</dbReference>
<keyword evidence="9" id="KW-1185">Reference proteome</keyword>
<sequence length="157" mass="18575">MVFDTIYQTYWNKIFRLCRGYLGDDDWAKDVAQDTFVSVYNNLSNFRQESAISTWIYRIAVNHCLRQLEKDKRLAKTDVQDNLADHAETRNDAQIDLLYRFIGELKEIDRIIISLELEDVKQAEIASVTGLSESNVRVRIHRIKEQLSQKFKKYEHD</sequence>
<evidence type="ECO:0000256" key="1">
    <source>
        <dbReference type="ARBA" id="ARBA00010641"/>
    </source>
</evidence>
<keyword evidence="5" id="KW-0804">Transcription</keyword>
<dbReference type="InterPro" id="IPR013249">
    <property type="entry name" value="RNA_pol_sigma70_r4_t2"/>
</dbReference>
<dbReference type="RefSeq" id="WP_176004304.1">
    <property type="nucleotide sequence ID" value="NZ_JABWMI010000001.1"/>
</dbReference>
<comment type="similarity">
    <text evidence="1">Belongs to the sigma-70 factor family. ECF subfamily.</text>
</comment>
<name>A0A7Y8XYW1_9FLAO</name>
<evidence type="ECO:0000259" key="7">
    <source>
        <dbReference type="Pfam" id="PF08281"/>
    </source>
</evidence>
<gene>
    <name evidence="8" type="ORF">HZF10_01045</name>
</gene>
<organism evidence="8 9">
    <name type="scientific">Flavobacterium agri</name>
    <dbReference type="NCBI Taxonomy" id="2743471"/>
    <lineage>
        <taxon>Bacteria</taxon>
        <taxon>Pseudomonadati</taxon>
        <taxon>Bacteroidota</taxon>
        <taxon>Flavobacteriia</taxon>
        <taxon>Flavobacteriales</taxon>
        <taxon>Flavobacteriaceae</taxon>
        <taxon>Flavobacterium</taxon>
    </lineage>
</organism>
<dbReference type="PANTHER" id="PTHR43133">
    <property type="entry name" value="RNA POLYMERASE ECF-TYPE SIGMA FACTO"/>
    <property type="match status" value="1"/>
</dbReference>
<dbReference type="Proteomes" id="UP000535020">
    <property type="component" value="Unassembled WGS sequence"/>
</dbReference>
<dbReference type="PANTHER" id="PTHR43133:SF8">
    <property type="entry name" value="RNA POLYMERASE SIGMA FACTOR HI_1459-RELATED"/>
    <property type="match status" value="1"/>
</dbReference>
<dbReference type="InterPro" id="IPR013324">
    <property type="entry name" value="RNA_pol_sigma_r3/r4-like"/>
</dbReference>
<dbReference type="InterPro" id="IPR013325">
    <property type="entry name" value="RNA_pol_sigma_r2"/>
</dbReference>
<dbReference type="SUPFAM" id="SSF88659">
    <property type="entry name" value="Sigma3 and sigma4 domains of RNA polymerase sigma factors"/>
    <property type="match status" value="1"/>
</dbReference>
<reference evidence="8 9" key="1">
    <citation type="submission" date="2020-07" db="EMBL/GenBank/DDBJ databases">
        <authorList>
            <person name="Sun Q."/>
        </authorList>
    </citation>
    <scope>NUCLEOTIDE SEQUENCE [LARGE SCALE GENOMIC DNA]</scope>
    <source>
        <strain evidence="8 9">MAH-1</strain>
    </source>
</reference>
<dbReference type="Pfam" id="PF04542">
    <property type="entry name" value="Sigma70_r2"/>
    <property type="match status" value="1"/>
</dbReference>
<evidence type="ECO:0000256" key="4">
    <source>
        <dbReference type="ARBA" id="ARBA00023125"/>
    </source>
</evidence>
<comment type="caution">
    <text evidence="8">The sequence shown here is derived from an EMBL/GenBank/DDBJ whole genome shotgun (WGS) entry which is preliminary data.</text>
</comment>
<dbReference type="InterPro" id="IPR039425">
    <property type="entry name" value="RNA_pol_sigma-70-like"/>
</dbReference>
<evidence type="ECO:0000256" key="5">
    <source>
        <dbReference type="ARBA" id="ARBA00023163"/>
    </source>
</evidence>
<protein>
    <submittedName>
        <fullName evidence="8">RNA polymerase sigma factor</fullName>
    </submittedName>
</protein>
<evidence type="ECO:0000256" key="2">
    <source>
        <dbReference type="ARBA" id="ARBA00023015"/>
    </source>
</evidence>
<feature type="domain" description="RNA polymerase sigma factor 70 region 4 type 2" evidence="7">
    <location>
        <begin position="96"/>
        <end position="147"/>
    </location>
</feature>
<dbReference type="GO" id="GO:0016987">
    <property type="term" value="F:sigma factor activity"/>
    <property type="evidence" value="ECO:0007669"/>
    <property type="project" value="UniProtKB-KW"/>
</dbReference>
<dbReference type="SUPFAM" id="SSF88946">
    <property type="entry name" value="Sigma2 domain of RNA polymerase sigma factors"/>
    <property type="match status" value="1"/>
</dbReference>
<dbReference type="EMBL" id="JACBJI010000001">
    <property type="protein sequence ID" value="NYA69489.1"/>
    <property type="molecule type" value="Genomic_DNA"/>
</dbReference>
<dbReference type="GO" id="GO:0006352">
    <property type="term" value="P:DNA-templated transcription initiation"/>
    <property type="evidence" value="ECO:0007669"/>
    <property type="project" value="InterPro"/>
</dbReference>
<proteinExistence type="inferred from homology"/>
<dbReference type="Pfam" id="PF08281">
    <property type="entry name" value="Sigma70_r4_2"/>
    <property type="match status" value="1"/>
</dbReference>